<reference evidence="2" key="1">
    <citation type="submission" date="2020-02" db="EMBL/GenBank/DDBJ databases">
        <authorList>
            <person name="Meier V. D."/>
        </authorList>
    </citation>
    <scope>NUCLEOTIDE SEQUENCE</scope>
    <source>
        <strain evidence="2">AVDCRST_MAG88</strain>
    </source>
</reference>
<gene>
    <name evidence="2" type="ORF">AVDCRST_MAG88-822</name>
</gene>
<accession>A0A6J4UMV2</accession>
<organism evidence="2">
    <name type="scientific">uncultured Thermomicrobiales bacterium</name>
    <dbReference type="NCBI Taxonomy" id="1645740"/>
    <lineage>
        <taxon>Bacteria</taxon>
        <taxon>Pseudomonadati</taxon>
        <taxon>Thermomicrobiota</taxon>
        <taxon>Thermomicrobia</taxon>
        <taxon>Thermomicrobiales</taxon>
        <taxon>environmental samples</taxon>
    </lineage>
</organism>
<proteinExistence type="predicted"/>
<feature type="non-terminal residue" evidence="2">
    <location>
        <position position="1"/>
    </location>
</feature>
<dbReference type="EMBL" id="CADCWM010000288">
    <property type="protein sequence ID" value="CAA9551662.1"/>
    <property type="molecule type" value="Genomic_DNA"/>
</dbReference>
<feature type="region of interest" description="Disordered" evidence="1">
    <location>
        <begin position="1"/>
        <end position="37"/>
    </location>
</feature>
<feature type="non-terminal residue" evidence="2">
    <location>
        <position position="37"/>
    </location>
</feature>
<feature type="compositionally biased region" description="Low complexity" evidence="1">
    <location>
        <begin position="1"/>
        <end position="11"/>
    </location>
</feature>
<evidence type="ECO:0000256" key="1">
    <source>
        <dbReference type="SAM" id="MobiDB-lite"/>
    </source>
</evidence>
<protein>
    <submittedName>
        <fullName evidence="2">Uncharacterized protein</fullName>
    </submittedName>
</protein>
<evidence type="ECO:0000313" key="2">
    <source>
        <dbReference type="EMBL" id="CAA9551662.1"/>
    </source>
</evidence>
<dbReference type="AlphaFoldDB" id="A0A6J4UMV2"/>
<sequence length="37" mass="3824">VRAARAGGRQRAAGEEARPFGALTPRPQFGCGTARAL</sequence>
<name>A0A6J4UMV2_9BACT</name>